<keyword evidence="6 12" id="KW-1133">Transmembrane helix</keyword>
<keyword evidence="14" id="KW-1185">Reference proteome</keyword>
<evidence type="ECO:0000256" key="12">
    <source>
        <dbReference type="SAM" id="Phobius"/>
    </source>
</evidence>
<evidence type="ECO:0000256" key="1">
    <source>
        <dbReference type="ARBA" id="ARBA00004141"/>
    </source>
</evidence>
<gene>
    <name evidence="13" type="ORF">RR48_01731</name>
</gene>
<dbReference type="Proteomes" id="UP000053240">
    <property type="component" value="Unassembled WGS sequence"/>
</dbReference>
<protein>
    <submittedName>
        <fullName evidence="13">Acyl-CoA Delta(11) desaturase</fullName>
    </submittedName>
</protein>
<evidence type="ECO:0000256" key="3">
    <source>
        <dbReference type="ARBA" id="ARBA00022516"/>
    </source>
</evidence>
<evidence type="ECO:0000313" key="14">
    <source>
        <dbReference type="Proteomes" id="UP000053240"/>
    </source>
</evidence>
<evidence type="ECO:0000256" key="11">
    <source>
        <dbReference type="RuleBase" id="RU000581"/>
    </source>
</evidence>
<comment type="cofactor">
    <cofactor evidence="11">
        <name>Fe(2+)</name>
        <dbReference type="ChEBI" id="CHEBI:29033"/>
    </cofactor>
</comment>
<dbReference type="AlphaFoldDB" id="A0A0N1PHL2"/>
<dbReference type="GO" id="GO:0005789">
    <property type="term" value="C:endoplasmic reticulum membrane"/>
    <property type="evidence" value="ECO:0007669"/>
    <property type="project" value="TreeGrafter"/>
</dbReference>
<evidence type="ECO:0000256" key="10">
    <source>
        <dbReference type="ARBA" id="ARBA00023160"/>
    </source>
</evidence>
<name>A0A0N1PHL2_PAPMA</name>
<evidence type="ECO:0000256" key="9">
    <source>
        <dbReference type="ARBA" id="ARBA00023136"/>
    </source>
</evidence>
<sequence>MGSHRLWSHRAYKAKLPLQILLMICTSIACHLTSYNWIRDHRMHHKYSDTNADPHNAKRGFFFSHIGWLFIKKHSEMKRLGNELQLG</sequence>
<evidence type="ECO:0000256" key="2">
    <source>
        <dbReference type="ARBA" id="ARBA00009295"/>
    </source>
</evidence>
<feature type="transmembrane region" description="Helical" evidence="12">
    <location>
        <begin position="20"/>
        <end position="38"/>
    </location>
</feature>
<dbReference type="PANTHER" id="PTHR11351:SF31">
    <property type="entry name" value="DESATURASE 1, ISOFORM A-RELATED"/>
    <property type="match status" value="1"/>
</dbReference>
<keyword evidence="3 11" id="KW-0444">Lipid biosynthesis</keyword>
<organism evidence="13 14">
    <name type="scientific">Papilio machaon</name>
    <name type="common">Old World swallowtail butterfly</name>
    <dbReference type="NCBI Taxonomy" id="76193"/>
    <lineage>
        <taxon>Eukaryota</taxon>
        <taxon>Metazoa</taxon>
        <taxon>Ecdysozoa</taxon>
        <taxon>Arthropoda</taxon>
        <taxon>Hexapoda</taxon>
        <taxon>Insecta</taxon>
        <taxon>Pterygota</taxon>
        <taxon>Neoptera</taxon>
        <taxon>Endopterygota</taxon>
        <taxon>Lepidoptera</taxon>
        <taxon>Glossata</taxon>
        <taxon>Ditrysia</taxon>
        <taxon>Papilionoidea</taxon>
        <taxon>Papilionidae</taxon>
        <taxon>Papilioninae</taxon>
        <taxon>Papilio</taxon>
    </lineage>
</organism>
<dbReference type="GO" id="GO:0005506">
    <property type="term" value="F:iron ion binding"/>
    <property type="evidence" value="ECO:0007669"/>
    <property type="project" value="TreeGrafter"/>
</dbReference>
<dbReference type="PANTHER" id="PTHR11351">
    <property type="entry name" value="ACYL-COA DESATURASE"/>
    <property type="match status" value="1"/>
</dbReference>
<keyword evidence="7 11" id="KW-0560">Oxidoreductase</keyword>
<evidence type="ECO:0000313" key="13">
    <source>
        <dbReference type="EMBL" id="KPJ16370.1"/>
    </source>
</evidence>
<keyword evidence="9 12" id="KW-0472">Membrane</keyword>
<evidence type="ECO:0000256" key="5">
    <source>
        <dbReference type="ARBA" id="ARBA00022832"/>
    </source>
</evidence>
<comment type="subcellular location">
    <subcellularLocation>
        <location evidence="1">Membrane</location>
        <topology evidence="1">Multi-pass membrane protein</topology>
    </subcellularLocation>
</comment>
<keyword evidence="5" id="KW-0276">Fatty acid metabolism</keyword>
<keyword evidence="8" id="KW-0443">Lipid metabolism</keyword>
<keyword evidence="10 11" id="KW-0275">Fatty acid biosynthesis</keyword>
<dbReference type="InParanoid" id="A0A0N1PHL2"/>
<comment type="domain">
    <text evidence="11">The histidine box domains are involved in binding the catalytic metal ions.</text>
</comment>
<evidence type="ECO:0000256" key="7">
    <source>
        <dbReference type="ARBA" id="ARBA00023002"/>
    </source>
</evidence>
<comment type="similarity">
    <text evidence="2 11">Belongs to the fatty acid desaturase type 1 family.</text>
</comment>
<dbReference type="PRINTS" id="PR00075">
    <property type="entry name" value="FACDDSATRASE"/>
</dbReference>
<evidence type="ECO:0000256" key="4">
    <source>
        <dbReference type="ARBA" id="ARBA00022692"/>
    </source>
</evidence>
<reference evidence="13 14" key="1">
    <citation type="journal article" date="2015" name="Nat. Commun.">
        <title>Outbred genome sequencing and CRISPR/Cas9 gene editing in butterflies.</title>
        <authorList>
            <person name="Li X."/>
            <person name="Fan D."/>
            <person name="Zhang W."/>
            <person name="Liu G."/>
            <person name="Zhang L."/>
            <person name="Zhao L."/>
            <person name="Fang X."/>
            <person name="Chen L."/>
            <person name="Dong Y."/>
            <person name="Chen Y."/>
            <person name="Ding Y."/>
            <person name="Zhao R."/>
            <person name="Feng M."/>
            <person name="Zhu Y."/>
            <person name="Feng Y."/>
            <person name="Jiang X."/>
            <person name="Zhu D."/>
            <person name="Xiang H."/>
            <person name="Feng X."/>
            <person name="Li S."/>
            <person name="Wang J."/>
            <person name="Zhang G."/>
            <person name="Kronforst M.R."/>
            <person name="Wang W."/>
        </authorList>
    </citation>
    <scope>NUCLEOTIDE SEQUENCE [LARGE SCALE GENOMIC DNA]</scope>
    <source>
        <strain evidence="13">Ya'a_city_454_Pm</strain>
        <tissue evidence="13">Whole body</tissue>
    </source>
</reference>
<dbReference type="InterPro" id="IPR015876">
    <property type="entry name" value="Acyl-CoA_DS"/>
</dbReference>
<dbReference type="EMBL" id="KQ460253">
    <property type="protein sequence ID" value="KPJ16370.1"/>
    <property type="molecule type" value="Genomic_DNA"/>
</dbReference>
<proteinExistence type="inferred from homology"/>
<evidence type="ECO:0000256" key="8">
    <source>
        <dbReference type="ARBA" id="ARBA00023098"/>
    </source>
</evidence>
<dbReference type="GO" id="GO:0006636">
    <property type="term" value="P:unsaturated fatty acid biosynthetic process"/>
    <property type="evidence" value="ECO:0007669"/>
    <property type="project" value="TreeGrafter"/>
</dbReference>
<evidence type="ECO:0000256" key="6">
    <source>
        <dbReference type="ARBA" id="ARBA00022989"/>
    </source>
</evidence>
<dbReference type="GO" id="GO:0004768">
    <property type="term" value="F:stearoyl-CoA 9-desaturase activity"/>
    <property type="evidence" value="ECO:0007669"/>
    <property type="project" value="TreeGrafter"/>
</dbReference>
<dbReference type="PROSITE" id="PS51257">
    <property type="entry name" value="PROKAR_LIPOPROTEIN"/>
    <property type="match status" value="1"/>
</dbReference>
<accession>A0A0N1PHL2</accession>
<keyword evidence="4 11" id="KW-0812">Transmembrane</keyword>